<protein>
    <submittedName>
        <fullName evidence="6">Type VI secretion system tip protein VgrG</fullName>
    </submittedName>
</protein>
<gene>
    <name evidence="6" type="ORF">KAK11_18895</name>
</gene>
<accession>A0ABS5E1W4</accession>
<reference evidence="6 7" key="1">
    <citation type="submission" date="2021-04" db="EMBL/GenBank/DDBJ databases">
        <title>The genome sequence of type strain Ideonella paludis KCTC 32238.</title>
        <authorList>
            <person name="Liu Y."/>
        </authorList>
    </citation>
    <scope>NUCLEOTIDE SEQUENCE [LARGE SCALE GENOMIC DNA]</scope>
    <source>
        <strain evidence="6 7">KCTC 32238</strain>
    </source>
</reference>
<dbReference type="Proteomes" id="UP000672097">
    <property type="component" value="Unassembled WGS sequence"/>
</dbReference>
<dbReference type="Pfam" id="PF05954">
    <property type="entry name" value="Phage_GPD"/>
    <property type="match status" value="1"/>
</dbReference>
<dbReference type="EMBL" id="JAGQDG010000008">
    <property type="protein sequence ID" value="MBQ0937400.1"/>
    <property type="molecule type" value="Genomic_DNA"/>
</dbReference>
<dbReference type="InterPro" id="IPR006531">
    <property type="entry name" value="Gp5/Vgr_OB"/>
</dbReference>
<dbReference type="InterPro" id="IPR018769">
    <property type="entry name" value="VgrG2_DUF2345"/>
</dbReference>
<dbReference type="InterPro" id="IPR028244">
    <property type="entry name" value="T6SS_Rhs_Vgr_dom"/>
</dbReference>
<feature type="chain" id="PRO_5047408596" evidence="2">
    <location>
        <begin position="21"/>
        <end position="1118"/>
    </location>
</feature>
<feature type="domain" description="DUF2345" evidence="4">
    <location>
        <begin position="837"/>
        <end position="996"/>
    </location>
</feature>
<dbReference type="Gene3D" id="2.30.110.50">
    <property type="match status" value="1"/>
</dbReference>
<dbReference type="Gene3D" id="4.10.220.110">
    <property type="match status" value="1"/>
</dbReference>
<evidence type="ECO:0000259" key="4">
    <source>
        <dbReference type="Pfam" id="PF10106"/>
    </source>
</evidence>
<feature type="compositionally biased region" description="Acidic residues" evidence="1">
    <location>
        <begin position="1091"/>
        <end position="1111"/>
    </location>
</feature>
<feature type="domain" description="Gp5/Type VI secretion system Vgr protein OB-fold" evidence="3">
    <location>
        <begin position="546"/>
        <end position="592"/>
    </location>
</feature>
<evidence type="ECO:0000259" key="3">
    <source>
        <dbReference type="Pfam" id="PF04717"/>
    </source>
</evidence>
<feature type="compositionally biased region" description="Polar residues" evidence="1">
    <location>
        <begin position="641"/>
        <end position="651"/>
    </location>
</feature>
<feature type="region of interest" description="Disordered" evidence="1">
    <location>
        <begin position="759"/>
        <end position="787"/>
    </location>
</feature>
<dbReference type="InterPro" id="IPR037026">
    <property type="entry name" value="Vgr_OB-fold_dom_sf"/>
</dbReference>
<proteinExistence type="predicted"/>
<comment type="caution">
    <text evidence="6">The sequence shown here is derived from an EMBL/GenBank/DDBJ whole genome shotgun (WGS) entry which is preliminary data.</text>
</comment>
<dbReference type="RefSeq" id="WP_210810941.1">
    <property type="nucleotide sequence ID" value="NZ_JAGQDG010000008.1"/>
</dbReference>
<dbReference type="Gene3D" id="3.55.50.10">
    <property type="entry name" value="Baseplate protein-like domains"/>
    <property type="match status" value="1"/>
</dbReference>
<name>A0ABS5E1W4_9BURK</name>
<feature type="region of interest" description="Disordered" evidence="1">
    <location>
        <begin position="802"/>
        <end position="824"/>
    </location>
</feature>
<feature type="region of interest" description="Disordered" evidence="1">
    <location>
        <begin position="1091"/>
        <end position="1118"/>
    </location>
</feature>
<dbReference type="SUPFAM" id="SSF69279">
    <property type="entry name" value="Phage tail proteins"/>
    <property type="match status" value="2"/>
</dbReference>
<evidence type="ECO:0000313" key="7">
    <source>
        <dbReference type="Proteomes" id="UP000672097"/>
    </source>
</evidence>
<evidence type="ECO:0000256" key="1">
    <source>
        <dbReference type="SAM" id="MobiDB-lite"/>
    </source>
</evidence>
<dbReference type="Pfam" id="PF13296">
    <property type="entry name" value="T6SS_Vgr"/>
    <property type="match status" value="1"/>
</dbReference>
<feature type="signal peptide" evidence="2">
    <location>
        <begin position="1"/>
        <end position="20"/>
    </location>
</feature>
<feature type="compositionally biased region" description="Polar residues" evidence="1">
    <location>
        <begin position="814"/>
        <end position="824"/>
    </location>
</feature>
<dbReference type="Gene3D" id="2.40.50.230">
    <property type="entry name" value="Gp5 N-terminal domain"/>
    <property type="match status" value="1"/>
</dbReference>
<dbReference type="InterPro" id="IPR006533">
    <property type="entry name" value="T6SS_Vgr_RhsGE"/>
</dbReference>
<evidence type="ECO:0000259" key="5">
    <source>
        <dbReference type="Pfam" id="PF13296"/>
    </source>
</evidence>
<dbReference type="Pfam" id="PF10106">
    <property type="entry name" value="DUF2345"/>
    <property type="match status" value="1"/>
</dbReference>
<evidence type="ECO:0000256" key="2">
    <source>
        <dbReference type="SAM" id="SignalP"/>
    </source>
</evidence>
<evidence type="ECO:0000313" key="6">
    <source>
        <dbReference type="EMBL" id="MBQ0937400.1"/>
    </source>
</evidence>
<keyword evidence="7" id="KW-1185">Reference proteome</keyword>
<feature type="compositionally biased region" description="Basic and acidic residues" evidence="1">
    <location>
        <begin position="778"/>
        <end position="787"/>
    </location>
</feature>
<organism evidence="6 7">
    <name type="scientific">Ideonella paludis</name>
    <dbReference type="NCBI Taxonomy" id="1233411"/>
    <lineage>
        <taxon>Bacteria</taxon>
        <taxon>Pseudomonadati</taxon>
        <taxon>Pseudomonadota</taxon>
        <taxon>Betaproteobacteria</taxon>
        <taxon>Burkholderiales</taxon>
        <taxon>Sphaerotilaceae</taxon>
        <taxon>Ideonella</taxon>
    </lineage>
</organism>
<dbReference type="NCBIfam" id="TIGR01646">
    <property type="entry name" value="vgr_GE"/>
    <property type="match status" value="1"/>
</dbReference>
<dbReference type="Pfam" id="PF04717">
    <property type="entry name" value="Phage_base_V"/>
    <property type="match status" value="1"/>
</dbReference>
<feature type="domain" description="Putative type VI secretion system Rhs element associated Vgr" evidence="5">
    <location>
        <begin position="653"/>
        <end position="758"/>
    </location>
</feature>
<sequence>MSIATLFPASTAALVSQVVAALSGELSGAPTQAQRLLRLHTPLGPDVLLAERATIREALLHEAPSVQGGDAGLRIELDALCTNTHLKLKSLMGQPAVLELLLADGTLRPWHAHITQVALLGSDGGLARYRLTLEPWLAFLGQRQDAWVFQNQTVMQIIDEVFADYQNQGQLAPAWRWELADASVYPQRSLCTQYQETDLAFVQRLLAEEGLFAWWEHSAAPTGAGLGQHTLVIADHNPALKPNAQPVVRFTQSSAVLPEDSVHSLSRLAQVQAASVHLASEDYRSLGARPVSQTGSGPGTLPELSLSDVPGAYNYVDATHGERLALRQVQALDALRSRQSLRSSLRQAAPGTHWLLTEHPLHTGLNPLDDQFVTLATVHQARNNLRADIKAGLANLLGPVTFEAVLGAGAELLGAGASSISLVDHARDDSADDDAEDAAARDLPNQSPEPIHHCTLVVQPMALPVAPYALATLPDTSGTLQTPEVRLRPRPRITGVQTALVVGLGDPVHTDRDHRVKVQFHWQRGTQSSHRLDHVAGSNAPASEAAWSWVRVAERQSGANWGSVFTPRVGQEVVVGFTGGDIDRPVVLGSLYNGQGQPDAQGNAVSAGAAGAVGSANAWFPGNAKQGDLQAHAHPQVHSGFKSQELSSSHTGQGGCNQLVLDDSPGANRIQLSSSSAATRLQLGHLLQQTDNQRLQPRGHGLDLATSAWGAVRAGQGLLISAHAKPTSTSGGAQMDSREPISRLEQSQALLHTLAESAQAHHAKLATEPQVKGATAEQADKQLPAERGHHATLKSLAAVMESGGTEASAAGDSGSDQGESSNTAIQGETSNTAIQGGEGTIPAWARPDLILAAPGGVASVTPAHHLISAGATSTWVAGQDLQHLAQGHHSSAAKDGIVLYTYGKATHTAKPNTETGMALHAASGSVQTQTQSGATHLTSDANVSVTSTSAEVTVGAPSHVLLTAGGAAIRIEGGKISLTGPGSIELKAGMKNFTGPGNMSASLSLPELPKLEAQYAKSFALYSLEGEVLSEAQIQLFDPVSRQSIWTSALSSDGTTQLTQAEQVQDYLALAGYDSWTAQFEDVDDSEIAETDQFAEDLISDEEGREEESDVMDERHGH</sequence>
<dbReference type="SUPFAM" id="SSF69255">
    <property type="entry name" value="gp5 N-terminal domain-like"/>
    <property type="match status" value="1"/>
</dbReference>
<keyword evidence="2" id="KW-0732">Signal</keyword>
<feature type="region of interest" description="Disordered" evidence="1">
    <location>
        <begin position="427"/>
        <end position="449"/>
    </location>
</feature>
<feature type="region of interest" description="Disordered" evidence="1">
    <location>
        <begin position="624"/>
        <end position="662"/>
    </location>
</feature>